<evidence type="ECO:0000313" key="3">
    <source>
        <dbReference type="Proteomes" id="UP000077349"/>
    </source>
</evidence>
<sequence>MFVAMNRFKVRPQKEAEFKSRWLDREVLLRAAPGFLMIQFMRGDTASDYVAYASQTVWTSREAYEAWRQSDLFHTAHKGVGQGEVLTLEKREFSGYDVLRTVSGQEQAA</sequence>
<reference evidence="2 3" key="1">
    <citation type="submission" date="2016-03" db="EMBL/GenBank/DDBJ databases">
        <title>Draft genome sequence of Acetobacter malorum CECT 7742, a strain isolated from strawberry vinegar.</title>
        <authorList>
            <person name="Sainz F."/>
            <person name="Mas A."/>
            <person name="Torija M.J."/>
        </authorList>
    </citation>
    <scope>NUCLEOTIDE SEQUENCE [LARGE SCALE GENOMIC DNA]</scope>
    <source>
        <strain evidence="2 3">CECT 7742</strain>
    </source>
</reference>
<dbReference type="InterPro" id="IPR011008">
    <property type="entry name" value="Dimeric_a/b-barrel"/>
</dbReference>
<dbReference type="EC" id="1.14.14.18" evidence="2"/>
<keyword evidence="2" id="KW-0503">Monooxygenase</keyword>
<dbReference type="PANTHER" id="PTHR34474">
    <property type="entry name" value="SIGNAL TRANSDUCTION PROTEIN TRAP"/>
    <property type="match status" value="1"/>
</dbReference>
<comment type="caution">
    <text evidence="2">The sequence shown here is derived from an EMBL/GenBank/DDBJ whole genome shotgun (WGS) entry which is preliminary data.</text>
</comment>
<dbReference type="InterPro" id="IPR007138">
    <property type="entry name" value="ABM_dom"/>
</dbReference>
<name>A0A177G8R5_9PROT</name>
<accession>A0A177G8R5</accession>
<dbReference type="EMBL" id="LVHD01000024">
    <property type="protein sequence ID" value="OAG75704.1"/>
    <property type="molecule type" value="Genomic_DNA"/>
</dbReference>
<proteinExistence type="predicted"/>
<dbReference type="PANTHER" id="PTHR34474:SF2">
    <property type="entry name" value="SIGNAL TRANSDUCTION PROTEIN TRAP"/>
    <property type="match status" value="1"/>
</dbReference>
<organism evidence="2 3">
    <name type="scientific">Acetobacter malorum</name>
    <dbReference type="NCBI Taxonomy" id="178901"/>
    <lineage>
        <taxon>Bacteria</taxon>
        <taxon>Pseudomonadati</taxon>
        <taxon>Pseudomonadota</taxon>
        <taxon>Alphaproteobacteria</taxon>
        <taxon>Acetobacterales</taxon>
        <taxon>Acetobacteraceae</taxon>
        <taxon>Acetobacter</taxon>
    </lineage>
</organism>
<dbReference type="Pfam" id="PF03992">
    <property type="entry name" value="ABM"/>
    <property type="match status" value="1"/>
</dbReference>
<feature type="domain" description="ABM" evidence="1">
    <location>
        <begin position="2"/>
        <end position="93"/>
    </location>
</feature>
<protein>
    <submittedName>
        <fullName evidence="2">Heme-degrading monooxygenase IsdG</fullName>
        <ecNumber evidence="2">1.14.14.18</ecNumber>
    </submittedName>
</protein>
<keyword evidence="2" id="KW-0560">Oxidoreductase</keyword>
<evidence type="ECO:0000313" key="2">
    <source>
        <dbReference type="EMBL" id="OAG75704.1"/>
    </source>
</evidence>
<dbReference type="PATRIC" id="fig|178901.16.peg.3325"/>
<dbReference type="InterPro" id="IPR050404">
    <property type="entry name" value="Heme-degrading_MO"/>
</dbReference>
<dbReference type="GO" id="GO:0004392">
    <property type="term" value="F:heme oxygenase (decyclizing) activity"/>
    <property type="evidence" value="ECO:0007669"/>
    <property type="project" value="UniProtKB-EC"/>
</dbReference>
<gene>
    <name evidence="2" type="ORF">Amal_03122</name>
</gene>
<dbReference type="SUPFAM" id="SSF54909">
    <property type="entry name" value="Dimeric alpha+beta barrel"/>
    <property type="match status" value="1"/>
</dbReference>
<dbReference type="AlphaFoldDB" id="A0A177G8R5"/>
<dbReference type="Gene3D" id="3.30.70.100">
    <property type="match status" value="1"/>
</dbReference>
<evidence type="ECO:0000259" key="1">
    <source>
        <dbReference type="PROSITE" id="PS51725"/>
    </source>
</evidence>
<dbReference type="Proteomes" id="UP000077349">
    <property type="component" value="Unassembled WGS sequence"/>
</dbReference>
<dbReference type="PROSITE" id="PS51725">
    <property type="entry name" value="ABM"/>
    <property type="match status" value="1"/>
</dbReference>